<protein>
    <submittedName>
        <fullName evidence="1">Uncharacterized protein</fullName>
    </submittedName>
</protein>
<keyword evidence="2" id="KW-1185">Reference proteome</keyword>
<sequence length="206" mass="23881">MSTHPDRNHQFLFSLLGLRSVDSARKVNIRRVYDVCMHSLCLGDVEWARKAFSILLRCKEFDWKASWSLAIHMLNAHDPERDDVFFLSQVEQLRSLMLQDPTRREGLLNEVLQVLVQNGRYTEALDEIELYLPSFPYQDNPVLHIYAGSICLYMSQDPDSRKDHKSPESLLEEAKAHFNRVVTIDPGNCMAHIFLDQVHPMETPQA</sequence>
<gene>
    <name evidence="1" type="ORF">BDM02DRAFT_3104008</name>
</gene>
<organism evidence="1 2">
    <name type="scientific">Thelephora ganbajun</name>
    <name type="common">Ganba fungus</name>
    <dbReference type="NCBI Taxonomy" id="370292"/>
    <lineage>
        <taxon>Eukaryota</taxon>
        <taxon>Fungi</taxon>
        <taxon>Dikarya</taxon>
        <taxon>Basidiomycota</taxon>
        <taxon>Agaricomycotina</taxon>
        <taxon>Agaricomycetes</taxon>
        <taxon>Thelephorales</taxon>
        <taxon>Thelephoraceae</taxon>
        <taxon>Thelephora</taxon>
    </lineage>
</organism>
<reference evidence="1" key="2">
    <citation type="journal article" date="2020" name="Nat. Commun.">
        <title>Large-scale genome sequencing of mycorrhizal fungi provides insights into the early evolution of symbiotic traits.</title>
        <authorList>
            <person name="Miyauchi S."/>
            <person name="Kiss E."/>
            <person name="Kuo A."/>
            <person name="Drula E."/>
            <person name="Kohler A."/>
            <person name="Sanchez-Garcia M."/>
            <person name="Morin E."/>
            <person name="Andreopoulos B."/>
            <person name="Barry K.W."/>
            <person name="Bonito G."/>
            <person name="Buee M."/>
            <person name="Carver A."/>
            <person name="Chen C."/>
            <person name="Cichocki N."/>
            <person name="Clum A."/>
            <person name="Culley D."/>
            <person name="Crous P.W."/>
            <person name="Fauchery L."/>
            <person name="Girlanda M."/>
            <person name="Hayes R.D."/>
            <person name="Keri Z."/>
            <person name="LaButti K."/>
            <person name="Lipzen A."/>
            <person name="Lombard V."/>
            <person name="Magnuson J."/>
            <person name="Maillard F."/>
            <person name="Murat C."/>
            <person name="Nolan M."/>
            <person name="Ohm R.A."/>
            <person name="Pangilinan J."/>
            <person name="Pereira M.F."/>
            <person name="Perotto S."/>
            <person name="Peter M."/>
            <person name="Pfister S."/>
            <person name="Riley R."/>
            <person name="Sitrit Y."/>
            <person name="Stielow J.B."/>
            <person name="Szollosi G."/>
            <person name="Zifcakova L."/>
            <person name="Stursova M."/>
            <person name="Spatafora J.W."/>
            <person name="Tedersoo L."/>
            <person name="Vaario L.M."/>
            <person name="Yamada A."/>
            <person name="Yan M."/>
            <person name="Wang P."/>
            <person name="Xu J."/>
            <person name="Bruns T."/>
            <person name="Baldrian P."/>
            <person name="Vilgalys R."/>
            <person name="Dunand C."/>
            <person name="Henrissat B."/>
            <person name="Grigoriev I.V."/>
            <person name="Hibbett D."/>
            <person name="Nagy L.G."/>
            <person name="Martin F.M."/>
        </authorList>
    </citation>
    <scope>NUCLEOTIDE SEQUENCE</scope>
    <source>
        <strain evidence="1">P2</strain>
    </source>
</reference>
<dbReference type="EMBL" id="MU118191">
    <property type="protein sequence ID" value="KAF9643743.1"/>
    <property type="molecule type" value="Genomic_DNA"/>
</dbReference>
<name>A0ACB6Z2R6_THEGA</name>
<reference evidence="1" key="1">
    <citation type="submission" date="2019-10" db="EMBL/GenBank/DDBJ databases">
        <authorList>
            <consortium name="DOE Joint Genome Institute"/>
            <person name="Kuo A."/>
            <person name="Miyauchi S."/>
            <person name="Kiss E."/>
            <person name="Drula E."/>
            <person name="Kohler A."/>
            <person name="Sanchez-Garcia M."/>
            <person name="Andreopoulos B."/>
            <person name="Barry K.W."/>
            <person name="Bonito G."/>
            <person name="Buee M."/>
            <person name="Carver A."/>
            <person name="Chen C."/>
            <person name="Cichocki N."/>
            <person name="Clum A."/>
            <person name="Culley D."/>
            <person name="Crous P.W."/>
            <person name="Fauchery L."/>
            <person name="Girlanda M."/>
            <person name="Hayes R."/>
            <person name="Keri Z."/>
            <person name="Labutti K."/>
            <person name="Lipzen A."/>
            <person name="Lombard V."/>
            <person name="Magnuson J."/>
            <person name="Maillard F."/>
            <person name="Morin E."/>
            <person name="Murat C."/>
            <person name="Nolan M."/>
            <person name="Ohm R."/>
            <person name="Pangilinan J."/>
            <person name="Pereira M."/>
            <person name="Perotto S."/>
            <person name="Peter M."/>
            <person name="Riley R."/>
            <person name="Sitrit Y."/>
            <person name="Stielow B."/>
            <person name="Szollosi G."/>
            <person name="Zifcakova L."/>
            <person name="Stursova M."/>
            <person name="Spatafora J.W."/>
            <person name="Tedersoo L."/>
            <person name="Vaario L.-M."/>
            <person name="Yamada A."/>
            <person name="Yan M."/>
            <person name="Wang P."/>
            <person name="Xu J."/>
            <person name="Bruns T."/>
            <person name="Baldrian P."/>
            <person name="Vilgalys R."/>
            <person name="Henrissat B."/>
            <person name="Grigoriev I.V."/>
            <person name="Hibbett D."/>
            <person name="Nagy L.G."/>
            <person name="Martin F.M."/>
        </authorList>
    </citation>
    <scope>NUCLEOTIDE SEQUENCE</scope>
    <source>
        <strain evidence="1">P2</strain>
    </source>
</reference>
<accession>A0ACB6Z2R6</accession>
<evidence type="ECO:0000313" key="1">
    <source>
        <dbReference type="EMBL" id="KAF9643743.1"/>
    </source>
</evidence>
<dbReference type="Proteomes" id="UP000886501">
    <property type="component" value="Unassembled WGS sequence"/>
</dbReference>
<evidence type="ECO:0000313" key="2">
    <source>
        <dbReference type="Proteomes" id="UP000886501"/>
    </source>
</evidence>
<proteinExistence type="predicted"/>
<comment type="caution">
    <text evidence="1">The sequence shown here is derived from an EMBL/GenBank/DDBJ whole genome shotgun (WGS) entry which is preliminary data.</text>
</comment>